<dbReference type="PANTHER" id="PTHR33121">
    <property type="entry name" value="CYCLIC DI-GMP PHOSPHODIESTERASE PDEF"/>
    <property type="match status" value="1"/>
</dbReference>
<reference evidence="2 3" key="1">
    <citation type="submission" date="2019-07" db="EMBL/GenBank/DDBJ databases">
        <authorList>
            <person name="Hibberd C M."/>
            <person name="Gehrig L. J."/>
            <person name="Chang H.-W."/>
            <person name="Venkatesh S."/>
        </authorList>
    </citation>
    <scope>NUCLEOTIDE SEQUENCE [LARGE SCALE GENOMIC DNA]</scope>
    <source>
        <strain evidence="2">Dorea_formicigenerans_SSTS_Bg7063</strain>
    </source>
</reference>
<evidence type="ECO:0000313" key="3">
    <source>
        <dbReference type="Proteomes" id="UP000358366"/>
    </source>
</evidence>
<dbReference type="GO" id="GO:0071111">
    <property type="term" value="F:cyclic-guanylate-specific phosphodiesterase activity"/>
    <property type="evidence" value="ECO:0007669"/>
    <property type="project" value="UniProtKB-EC"/>
</dbReference>
<dbReference type="EC" id="3.1.4.52" evidence="2"/>
<dbReference type="SUPFAM" id="SSF141868">
    <property type="entry name" value="EAL domain-like"/>
    <property type="match status" value="1"/>
</dbReference>
<dbReference type="AlphaFoldDB" id="A0A564T7M3"/>
<feature type="domain" description="EAL" evidence="1">
    <location>
        <begin position="1"/>
        <end position="89"/>
    </location>
</feature>
<organism evidence="2 3">
    <name type="scientific">Dorea formicigenerans</name>
    <dbReference type="NCBI Taxonomy" id="39486"/>
    <lineage>
        <taxon>Bacteria</taxon>
        <taxon>Bacillati</taxon>
        <taxon>Bacillota</taxon>
        <taxon>Clostridia</taxon>
        <taxon>Lachnospirales</taxon>
        <taxon>Lachnospiraceae</taxon>
        <taxon>Dorea</taxon>
    </lineage>
</organism>
<accession>A0A564T7M3</accession>
<dbReference type="Gene3D" id="3.20.20.450">
    <property type="entry name" value="EAL domain"/>
    <property type="match status" value="1"/>
</dbReference>
<evidence type="ECO:0000259" key="1">
    <source>
        <dbReference type="PROSITE" id="PS50883"/>
    </source>
</evidence>
<dbReference type="EMBL" id="CABHNI010000020">
    <property type="protein sequence ID" value="VUX03114.1"/>
    <property type="molecule type" value="Genomic_DNA"/>
</dbReference>
<dbReference type="Proteomes" id="UP000358366">
    <property type="component" value="Unassembled WGS sequence"/>
</dbReference>
<keyword evidence="2" id="KW-0378">Hydrolase</keyword>
<sequence>MEDYNHDYAYYTDELAQKRLYNQMIENDFIDAYVFRQVCRLQKRVLAEGVETAEQLDVLRKIKCDEIQGFYYARPMTEAQFIEYVRKSGSHKKLWQRDTENTTYKMQK</sequence>
<gene>
    <name evidence="2" type="primary">dosP</name>
    <name evidence="2" type="ORF">DFSSTS7063_01144</name>
</gene>
<dbReference type="InterPro" id="IPR035919">
    <property type="entry name" value="EAL_sf"/>
</dbReference>
<name>A0A564T7M3_9FIRM</name>
<dbReference type="InterPro" id="IPR050706">
    <property type="entry name" value="Cyclic-di-GMP_PDE-like"/>
</dbReference>
<dbReference type="PANTHER" id="PTHR33121:SF71">
    <property type="entry name" value="OXYGEN SENSOR PROTEIN DOSP"/>
    <property type="match status" value="1"/>
</dbReference>
<protein>
    <submittedName>
        <fullName evidence="2">Oxygen sensor protein DosP</fullName>
        <ecNumber evidence="2">3.1.4.52</ecNumber>
    </submittedName>
</protein>
<dbReference type="InterPro" id="IPR001633">
    <property type="entry name" value="EAL_dom"/>
</dbReference>
<dbReference type="Pfam" id="PF00563">
    <property type="entry name" value="EAL"/>
    <property type="match status" value="1"/>
</dbReference>
<evidence type="ECO:0000313" key="2">
    <source>
        <dbReference type="EMBL" id="VUX03114.1"/>
    </source>
</evidence>
<dbReference type="PROSITE" id="PS50883">
    <property type="entry name" value="EAL"/>
    <property type="match status" value="1"/>
</dbReference>
<proteinExistence type="predicted"/>